<organism evidence="9 10">
    <name type="scientific">Cucumis melo</name>
    <name type="common">Muskmelon</name>
    <dbReference type="NCBI Taxonomy" id="3656"/>
    <lineage>
        <taxon>Eukaryota</taxon>
        <taxon>Viridiplantae</taxon>
        <taxon>Streptophyta</taxon>
        <taxon>Embryophyta</taxon>
        <taxon>Tracheophyta</taxon>
        <taxon>Spermatophyta</taxon>
        <taxon>Magnoliopsida</taxon>
        <taxon>eudicotyledons</taxon>
        <taxon>Gunneridae</taxon>
        <taxon>Pentapetalae</taxon>
        <taxon>rosids</taxon>
        <taxon>fabids</taxon>
        <taxon>Cucurbitales</taxon>
        <taxon>Cucurbitaceae</taxon>
        <taxon>Benincaseae</taxon>
        <taxon>Cucumis</taxon>
    </lineage>
</organism>
<dbReference type="PROSITE" id="PS50067">
    <property type="entry name" value="KINESIN_MOTOR_2"/>
    <property type="match status" value="1"/>
</dbReference>
<feature type="coiled-coil region" evidence="6">
    <location>
        <begin position="382"/>
        <end position="412"/>
    </location>
</feature>
<evidence type="ECO:0000256" key="7">
    <source>
        <dbReference type="SAM" id="MobiDB-lite"/>
    </source>
</evidence>
<evidence type="ECO:0000313" key="9">
    <source>
        <dbReference type="Proteomes" id="UP001652600"/>
    </source>
</evidence>
<dbReference type="InterPro" id="IPR019821">
    <property type="entry name" value="Kinesin_motor_CS"/>
</dbReference>
<dbReference type="InterPro" id="IPR027417">
    <property type="entry name" value="P-loop_NTPase"/>
</dbReference>
<protein>
    <recommendedName>
        <fullName evidence="5">Kinesin-like protein</fullName>
    </recommendedName>
</protein>
<keyword evidence="2 4" id="KW-0067">ATP-binding</keyword>
<dbReference type="PANTHER" id="PTHR47968:SF29">
    <property type="entry name" value="KINESIN-LIKE PROTEIN"/>
    <property type="match status" value="1"/>
</dbReference>
<keyword evidence="5" id="KW-0493">Microtubule</keyword>
<evidence type="ECO:0000256" key="3">
    <source>
        <dbReference type="ARBA" id="ARBA00023175"/>
    </source>
</evidence>
<dbReference type="Pfam" id="PF00225">
    <property type="entry name" value="Kinesin"/>
    <property type="match status" value="1"/>
</dbReference>
<dbReference type="AlphaFoldDB" id="A0A1S4DU81"/>
<keyword evidence="9" id="KW-1185">Reference proteome</keyword>
<keyword evidence="6" id="KW-0175">Coiled coil</keyword>
<feature type="binding site" evidence="4">
    <location>
        <begin position="105"/>
        <end position="112"/>
    </location>
    <ligand>
        <name>ATP</name>
        <dbReference type="ChEBI" id="CHEBI:30616"/>
    </ligand>
</feature>
<proteinExistence type="inferred from homology"/>
<dbReference type="GeneID" id="103484901"/>
<dbReference type="GO" id="GO:0005524">
    <property type="term" value="F:ATP binding"/>
    <property type="evidence" value="ECO:0007669"/>
    <property type="project" value="UniProtKB-UniRule"/>
</dbReference>
<dbReference type="PROSITE" id="PS00411">
    <property type="entry name" value="KINESIN_MOTOR_1"/>
    <property type="match status" value="1"/>
</dbReference>
<evidence type="ECO:0000256" key="2">
    <source>
        <dbReference type="ARBA" id="ARBA00022840"/>
    </source>
</evidence>
<evidence type="ECO:0000256" key="4">
    <source>
        <dbReference type="PROSITE-ProRule" id="PRU00283"/>
    </source>
</evidence>
<dbReference type="GO" id="GO:0003777">
    <property type="term" value="F:microtubule motor activity"/>
    <property type="evidence" value="ECO:0007669"/>
    <property type="project" value="InterPro"/>
</dbReference>
<evidence type="ECO:0000313" key="10">
    <source>
        <dbReference type="RefSeq" id="XP_016899280.2"/>
    </source>
</evidence>
<dbReference type="RefSeq" id="XP_016899280.2">
    <property type="nucleotide sequence ID" value="XM_017043791.2"/>
</dbReference>
<feature type="domain" description="Kinesin motor" evidence="8">
    <location>
        <begin position="14"/>
        <end position="316"/>
    </location>
</feature>
<dbReference type="GO" id="GO:0008017">
    <property type="term" value="F:microtubule binding"/>
    <property type="evidence" value="ECO:0007669"/>
    <property type="project" value="InterPro"/>
</dbReference>
<comment type="similarity">
    <text evidence="4 5">Belongs to the TRAFAC class myosin-kinesin ATPase superfamily. Kinesin family.</text>
</comment>
<evidence type="ECO:0000256" key="6">
    <source>
        <dbReference type="SAM" id="Coils"/>
    </source>
</evidence>
<dbReference type="SMART" id="SM00129">
    <property type="entry name" value="KISc"/>
    <property type="match status" value="1"/>
</dbReference>
<feature type="region of interest" description="Disordered" evidence="7">
    <location>
        <begin position="567"/>
        <end position="587"/>
    </location>
</feature>
<accession>A0A1S4DU81</accession>
<name>A0A1S4DU81_CUCME</name>
<evidence type="ECO:0000256" key="5">
    <source>
        <dbReference type="RuleBase" id="RU000394"/>
    </source>
</evidence>
<dbReference type="InterPro" id="IPR027640">
    <property type="entry name" value="Kinesin-like_fam"/>
</dbReference>
<evidence type="ECO:0000256" key="1">
    <source>
        <dbReference type="ARBA" id="ARBA00022741"/>
    </source>
</evidence>
<dbReference type="SUPFAM" id="SSF52540">
    <property type="entry name" value="P-loop containing nucleoside triphosphate hydrolases"/>
    <property type="match status" value="1"/>
</dbReference>
<keyword evidence="3 4" id="KW-0505">Motor protein</keyword>
<sequence length="666" mass="74381">MPSIRAPGAKKSTTLTVAVKCRPLRERERGRDIVRVIESKEVLILDPDLSKDYLDRIQNRTKEKQYCFDHAFGPESTNQEVYTKSISSIIPGVVQGLNVTVFAYGSTGSGKTYTMVGTKDDPGLMVLSLHTVFDLIKKDKRSDEFEVTCSYLEVYNEVRSADKILELLNMGNSRRKTDCTEVNATSSRSHAVLEISVKRKQRNKYSNQVLHGKLALVDLAGSERATETNNAGQKLRDGANINRSLLALANCINALGKQQKKGLAYVPYRNSKLTRILKDGLSGNSQTVMIATISPADVQYHHTVNTLKYADRAKEIKTHVQKNIGAVDTHVSDYQRMIDSLQTEVCQLKKKLAEKESQLSSKPVEKAADDELSWLDIVSHEISENVQERINLQKAMSELEETNLNNRSELQRLDDIIARHQAIEMDGAIVEDLISRRLVILDNIRDNDEAGINYQKEIEANEKHRCQLQGMIDDAVSRNGNKTYLQILSQYRLLGMANSELQLEMAMRDQVIHNQRESLKNLWNLLMGLGLDEKQIFHLAAKQGLTIEGWTMTSSLGLLEKQSANLSSSRSTSVGPSSGIEEGNQNCDFPCPDFSPPAYLRGRNVDAKPTMSFGSPEKYPQDLYKSYLDMTSHASHGGSCMSSSSVVGDLSSSRRIIDAVPFTTKL</sequence>
<dbReference type="Gene3D" id="3.40.850.10">
    <property type="entry name" value="Kinesin motor domain"/>
    <property type="match status" value="2"/>
</dbReference>
<dbReference type="PRINTS" id="PR00380">
    <property type="entry name" value="KINESINHEAVY"/>
</dbReference>
<keyword evidence="1 4" id="KW-0547">Nucleotide-binding</keyword>
<dbReference type="GO" id="GO:0007018">
    <property type="term" value="P:microtubule-based movement"/>
    <property type="evidence" value="ECO:0007669"/>
    <property type="project" value="InterPro"/>
</dbReference>
<reference evidence="10" key="1">
    <citation type="submission" date="2025-08" db="UniProtKB">
        <authorList>
            <consortium name="RefSeq"/>
        </authorList>
    </citation>
    <scope>IDENTIFICATION</scope>
    <source>
        <tissue evidence="10">Stem</tissue>
    </source>
</reference>
<dbReference type="InterPro" id="IPR036961">
    <property type="entry name" value="Kinesin_motor_dom_sf"/>
</dbReference>
<dbReference type="Proteomes" id="UP001652600">
    <property type="component" value="Chromosome 8"/>
</dbReference>
<feature type="compositionally biased region" description="Low complexity" evidence="7">
    <location>
        <begin position="567"/>
        <end position="578"/>
    </location>
</feature>
<dbReference type="PANTHER" id="PTHR47968">
    <property type="entry name" value="CENTROMERE PROTEIN E"/>
    <property type="match status" value="1"/>
</dbReference>
<gene>
    <name evidence="10" type="primary">LOC103484901</name>
</gene>
<evidence type="ECO:0000259" key="8">
    <source>
        <dbReference type="PROSITE" id="PS50067"/>
    </source>
</evidence>
<dbReference type="InterPro" id="IPR001752">
    <property type="entry name" value="Kinesin_motor_dom"/>
</dbReference>
<dbReference type="GO" id="GO:0005874">
    <property type="term" value="C:microtubule"/>
    <property type="evidence" value="ECO:0007669"/>
    <property type="project" value="UniProtKB-KW"/>
</dbReference>